<dbReference type="GO" id="GO:0009244">
    <property type="term" value="P:lipopolysaccharide core region biosynthetic process"/>
    <property type="evidence" value="ECO:0007669"/>
    <property type="project" value="TreeGrafter"/>
</dbReference>
<evidence type="ECO:0000256" key="9">
    <source>
        <dbReference type="ARBA" id="ARBA00023098"/>
    </source>
</evidence>
<evidence type="ECO:0000256" key="8">
    <source>
        <dbReference type="ARBA" id="ARBA00022840"/>
    </source>
</evidence>
<dbReference type="HAMAP" id="MF_00409">
    <property type="entry name" value="LpxK"/>
    <property type="match status" value="1"/>
</dbReference>
<protein>
    <recommendedName>
        <fullName evidence="2">tetraacyldisaccharide 4'-kinase</fullName>
        <ecNumber evidence="2">2.7.1.130</ecNumber>
    </recommendedName>
</protein>
<dbReference type="PANTHER" id="PTHR42724">
    <property type="entry name" value="TETRAACYLDISACCHARIDE 4'-KINASE"/>
    <property type="match status" value="1"/>
</dbReference>
<feature type="non-terminal residue" evidence="10">
    <location>
        <position position="1"/>
    </location>
</feature>
<proteinExistence type="inferred from homology"/>
<dbReference type="PANTHER" id="PTHR42724:SF1">
    <property type="entry name" value="TETRAACYLDISACCHARIDE 4'-KINASE, MITOCHONDRIAL-RELATED"/>
    <property type="match status" value="1"/>
</dbReference>
<evidence type="ECO:0000256" key="6">
    <source>
        <dbReference type="ARBA" id="ARBA00022741"/>
    </source>
</evidence>
<dbReference type="AlphaFoldDB" id="T1AR52"/>
<dbReference type="GO" id="GO:0005524">
    <property type="term" value="F:ATP binding"/>
    <property type="evidence" value="ECO:0007669"/>
    <property type="project" value="UniProtKB-KW"/>
</dbReference>
<name>T1AR52_9ZZZZ</name>
<reference evidence="10" key="1">
    <citation type="submission" date="2013-08" db="EMBL/GenBank/DDBJ databases">
        <authorList>
            <person name="Mendez C."/>
            <person name="Richter M."/>
            <person name="Ferrer M."/>
            <person name="Sanchez J."/>
        </authorList>
    </citation>
    <scope>NUCLEOTIDE SEQUENCE</scope>
</reference>
<gene>
    <name evidence="10" type="ORF">B2A_09991</name>
</gene>
<keyword evidence="6" id="KW-0547">Nucleotide-binding</keyword>
<dbReference type="UniPathway" id="UPA00359">
    <property type="reaction ID" value="UER00482"/>
</dbReference>
<sequence>YPLVPCTGLYLLVSGLKQTLEGTGILHFYRPPVPTLVIGNFTVGGTGKTPLVIWIVEALLKRGVQVGVVSRGYGGRQRGPVEVPGDGSASEYGDEPVLIARRTGVVVVIARRRFRAAEWLCRNHPVDLIVSDDGLQHMCLARDVEWVVVDGMRGWGNGWPLPAGPLREPVRHLDRVDAVLVKQPSRDAIAGIPFQLIPQDAVRLDGRERRPIQAFS</sequence>
<evidence type="ECO:0000256" key="3">
    <source>
        <dbReference type="ARBA" id="ARBA00022516"/>
    </source>
</evidence>
<evidence type="ECO:0000256" key="4">
    <source>
        <dbReference type="ARBA" id="ARBA00022556"/>
    </source>
</evidence>
<dbReference type="GO" id="GO:0005886">
    <property type="term" value="C:plasma membrane"/>
    <property type="evidence" value="ECO:0007669"/>
    <property type="project" value="TreeGrafter"/>
</dbReference>
<dbReference type="GO" id="GO:0009245">
    <property type="term" value="P:lipid A biosynthetic process"/>
    <property type="evidence" value="ECO:0007669"/>
    <property type="project" value="UniProtKB-KW"/>
</dbReference>
<keyword evidence="9" id="KW-0443">Lipid metabolism</keyword>
<organism evidence="10">
    <name type="scientific">mine drainage metagenome</name>
    <dbReference type="NCBI Taxonomy" id="410659"/>
    <lineage>
        <taxon>unclassified sequences</taxon>
        <taxon>metagenomes</taxon>
        <taxon>ecological metagenomes</taxon>
    </lineage>
</organism>
<dbReference type="InterPro" id="IPR003758">
    <property type="entry name" value="LpxK"/>
</dbReference>
<dbReference type="EC" id="2.7.1.130" evidence="2"/>
<dbReference type="SUPFAM" id="SSF52540">
    <property type="entry name" value="P-loop containing nucleoside triphosphate hydrolases"/>
    <property type="match status" value="1"/>
</dbReference>
<comment type="pathway">
    <text evidence="1">Glycolipid biosynthesis; lipid IV(A) biosynthesis; lipid IV(A) from (3R)-3-hydroxytetradecanoyl-[acyl-carrier-protein] and UDP-N-acetyl-alpha-D-glucosamine: step 6/6.</text>
</comment>
<keyword evidence="7 10" id="KW-0418">Kinase</keyword>
<comment type="caution">
    <text evidence="10">The sequence shown here is derived from an EMBL/GenBank/DDBJ whole genome shotgun (WGS) entry which is preliminary data.</text>
</comment>
<evidence type="ECO:0000256" key="5">
    <source>
        <dbReference type="ARBA" id="ARBA00022679"/>
    </source>
</evidence>
<evidence type="ECO:0000256" key="7">
    <source>
        <dbReference type="ARBA" id="ARBA00022777"/>
    </source>
</evidence>
<dbReference type="GO" id="GO:0009029">
    <property type="term" value="F:lipid-A 4'-kinase activity"/>
    <property type="evidence" value="ECO:0007669"/>
    <property type="project" value="UniProtKB-EC"/>
</dbReference>
<reference evidence="10" key="2">
    <citation type="journal article" date="2014" name="ISME J.">
        <title>Microbial stratification in low pH oxic and suboxic macroscopic growths along an acid mine drainage.</title>
        <authorList>
            <person name="Mendez-Garcia C."/>
            <person name="Mesa V."/>
            <person name="Sprenger R.R."/>
            <person name="Richter M."/>
            <person name="Diez M.S."/>
            <person name="Solano J."/>
            <person name="Bargiela R."/>
            <person name="Golyshina O.V."/>
            <person name="Manteca A."/>
            <person name="Ramos J.L."/>
            <person name="Gallego J.R."/>
            <person name="Llorente I."/>
            <person name="Martins Dos Santos V.A."/>
            <person name="Jensen O.N."/>
            <person name="Pelaez A.I."/>
            <person name="Sanchez J."/>
            <person name="Ferrer M."/>
        </authorList>
    </citation>
    <scope>NUCLEOTIDE SEQUENCE</scope>
</reference>
<keyword evidence="4" id="KW-0441">Lipid A biosynthesis</keyword>
<evidence type="ECO:0000313" key="10">
    <source>
        <dbReference type="EMBL" id="EQD43189.1"/>
    </source>
</evidence>
<evidence type="ECO:0000256" key="2">
    <source>
        <dbReference type="ARBA" id="ARBA00012071"/>
    </source>
</evidence>
<accession>T1AR52</accession>
<evidence type="ECO:0000256" key="1">
    <source>
        <dbReference type="ARBA" id="ARBA00004870"/>
    </source>
</evidence>
<keyword evidence="8" id="KW-0067">ATP-binding</keyword>
<keyword evidence="3" id="KW-0444">Lipid biosynthesis</keyword>
<dbReference type="NCBIfam" id="TIGR00682">
    <property type="entry name" value="lpxK"/>
    <property type="match status" value="1"/>
</dbReference>
<keyword evidence="5 10" id="KW-0808">Transferase</keyword>
<dbReference type="InterPro" id="IPR027417">
    <property type="entry name" value="P-loop_NTPase"/>
</dbReference>
<feature type="non-terminal residue" evidence="10">
    <location>
        <position position="216"/>
    </location>
</feature>
<dbReference type="Pfam" id="PF02606">
    <property type="entry name" value="LpxK"/>
    <property type="match status" value="1"/>
</dbReference>
<dbReference type="EMBL" id="AUZZ01007212">
    <property type="protein sequence ID" value="EQD43189.1"/>
    <property type="molecule type" value="Genomic_DNA"/>
</dbReference>